<dbReference type="PANTHER" id="PTHR45980">
    <property type="match status" value="1"/>
</dbReference>
<evidence type="ECO:0008006" key="3">
    <source>
        <dbReference type="Google" id="ProtNLM"/>
    </source>
</evidence>
<keyword evidence="2" id="KW-1185">Reference proteome</keyword>
<accession>A0ABN8SXS5</accession>
<evidence type="ECO:0000313" key="2">
    <source>
        <dbReference type="Proteomes" id="UP001159427"/>
    </source>
</evidence>
<protein>
    <recommendedName>
        <fullName evidence="3">Serine protease</fullName>
    </recommendedName>
</protein>
<sequence length="980" mass="110752">MIFLKFKRQSNILIQKSLLISTQKKKLWPGDDEKKKVDEERAGIKQEYDEATAIVEVEHGSGFIIQDHFIITNMHVIELALNDESHITQILISKAALGDVRLPCEVAHYDAGKDLALLYCPDLIINQTQPLELSHQPLLPGMQIFSFGFPVSHTGDTALFVNGYVSGSKKMLQGHTMAVLNCPLNSGNSGGPVLCWVEGQLKVVGVATQKHFKNILTPNEQVTIEQIRKMLQTCVIPQDSELSEAAKFYSGPAGDLPPLGKTAVYLLTLKLYDALETHSQFNLSNALPGDQVIDFVKIHLQSQSKDGRKALNACVKVKIFGRPQTRLYDYNATRTRFRKCFAGNFPDREPWEYFGRSEPEEMPFLTKGKVLGLLLPSVEDRGIIDIHKSLHDFDDILYVEKYPAEGRDDKLRNLIDRRRKDVEREVMEATENPDERHRYSWLVAQRRVRDCFAGTFAGDASLLPEIIYLKNNTYSVSDIYESFIKHDRAKVRKQRADIDREYAETVSGTAIYQKRCKYSREQAEKRIHGCYCRGFGRPPLNHNKDFFIKTRQCDIFDICRKLCQIDNKKCNQQCTQTNRVLFEKYPSDEPGSLELKALIDAHRTDLEKEYQEGKVNNTKHRYTHSEAERRVRDCFAGSFVCDYTDIFACKVVENGEQKIDQSYDIFDIQNAIRYFDSKKLVDKYPEEEGPEADEKRKLVDEERAGIKKEYDEATTVVEIEHGSGFIIQDHFVITNKHVIESALNDNSNNTRILISNAVLGDVGLPCEVAHSDAGKDLALLYCQDLEMNPIHPLQLSNQPLLPGMQVFSFGFPISHTGDTALFVNGYVSGSKKTLQGHTMAVLNCPLNSGNSGGPVLCWVEGQLKVVGVATQKHFKDILTLSERMTVAAIQEKMQASVIPDVSEYLKAARYGDLPRLGKTSIYLLTLKLYDALETHSQFNLSNALPGAQVIDFLKSSLREYQGDCKDELAKVVKTISTSEA</sequence>
<dbReference type="PANTHER" id="PTHR45980:SF9">
    <property type="entry name" value="PROTEASE DO-LIKE 10, MITOCHONDRIAL-RELATED"/>
    <property type="match status" value="1"/>
</dbReference>
<dbReference type="Pfam" id="PF13365">
    <property type="entry name" value="Trypsin_2"/>
    <property type="match status" value="2"/>
</dbReference>
<organism evidence="1 2">
    <name type="scientific">Porites evermanni</name>
    <dbReference type="NCBI Taxonomy" id="104178"/>
    <lineage>
        <taxon>Eukaryota</taxon>
        <taxon>Metazoa</taxon>
        <taxon>Cnidaria</taxon>
        <taxon>Anthozoa</taxon>
        <taxon>Hexacorallia</taxon>
        <taxon>Scleractinia</taxon>
        <taxon>Fungiina</taxon>
        <taxon>Poritidae</taxon>
        <taxon>Porites</taxon>
    </lineage>
</organism>
<gene>
    <name evidence="1" type="ORF">PEVE_00030314</name>
</gene>
<name>A0ABN8SXS5_9CNID</name>
<dbReference type="Gene3D" id="2.40.10.120">
    <property type="match status" value="1"/>
</dbReference>
<reference evidence="1 2" key="1">
    <citation type="submission" date="2022-05" db="EMBL/GenBank/DDBJ databases">
        <authorList>
            <consortium name="Genoscope - CEA"/>
            <person name="William W."/>
        </authorList>
    </citation>
    <scope>NUCLEOTIDE SEQUENCE [LARGE SCALE GENOMIC DNA]</scope>
</reference>
<evidence type="ECO:0000313" key="1">
    <source>
        <dbReference type="EMBL" id="CAH3195473.1"/>
    </source>
</evidence>
<dbReference type="Proteomes" id="UP001159427">
    <property type="component" value="Unassembled WGS sequence"/>
</dbReference>
<proteinExistence type="predicted"/>
<dbReference type="EMBL" id="CALNXI010004286">
    <property type="protein sequence ID" value="CAH3195473.1"/>
    <property type="molecule type" value="Genomic_DNA"/>
</dbReference>
<comment type="caution">
    <text evidence="1">The sequence shown here is derived from an EMBL/GenBank/DDBJ whole genome shotgun (WGS) entry which is preliminary data.</text>
</comment>
<dbReference type="Gene3D" id="2.40.10.10">
    <property type="entry name" value="Trypsin-like serine proteases"/>
    <property type="match status" value="2"/>
</dbReference>
<dbReference type="InterPro" id="IPR009003">
    <property type="entry name" value="Peptidase_S1_PA"/>
</dbReference>
<dbReference type="InterPro" id="IPR043504">
    <property type="entry name" value="Peptidase_S1_PA_chymotrypsin"/>
</dbReference>
<dbReference type="SUPFAM" id="SSF50494">
    <property type="entry name" value="Trypsin-like serine proteases"/>
    <property type="match status" value="2"/>
</dbReference>